<dbReference type="NCBIfam" id="TIGR01378">
    <property type="entry name" value="thi_PPkinase"/>
    <property type="match status" value="1"/>
</dbReference>
<dbReference type="PANTHER" id="PTHR41299">
    <property type="entry name" value="THIAMINE PYROPHOSPHOKINASE"/>
    <property type="match status" value="1"/>
</dbReference>
<dbReference type="AlphaFoldDB" id="A0A1B0ZNV3"/>
<keyword evidence="2" id="KW-0547">Nucleotide-binding</keyword>
<dbReference type="EMBL" id="CP015124">
    <property type="protein sequence ID" value="ANP35791.1"/>
    <property type="molecule type" value="Genomic_DNA"/>
</dbReference>
<dbReference type="InterPro" id="IPR036371">
    <property type="entry name" value="TPK_B1-bd_sf"/>
</dbReference>
<dbReference type="Gene3D" id="3.40.50.10240">
    <property type="entry name" value="Thiamin pyrophosphokinase, catalytic domain"/>
    <property type="match status" value="1"/>
</dbReference>
<dbReference type="SUPFAM" id="SSF63999">
    <property type="entry name" value="Thiamin pyrophosphokinase, catalytic domain"/>
    <property type="match status" value="1"/>
</dbReference>
<gene>
    <name evidence="7" type="ORF">JL2886_00867</name>
</gene>
<dbReference type="InterPro" id="IPR006282">
    <property type="entry name" value="Thi_PPkinase"/>
</dbReference>
<reference evidence="7 8" key="1">
    <citation type="submission" date="2016-04" db="EMBL/GenBank/DDBJ databases">
        <authorList>
            <person name="Evans L.H."/>
            <person name="Alamgir A."/>
            <person name="Owens N."/>
            <person name="Weber N.D."/>
            <person name="Virtaneva K."/>
            <person name="Barbian K."/>
            <person name="Babar A."/>
            <person name="Rosenke K."/>
        </authorList>
    </citation>
    <scope>NUCLEOTIDE SEQUENCE [LARGE SCALE GENOMIC DNA]</scope>
    <source>
        <strain evidence="7 8">JL2886</strain>
    </source>
</reference>
<dbReference type="RefSeq" id="WP_065270867.1">
    <property type="nucleotide sequence ID" value="NZ_CP015124.1"/>
</dbReference>
<evidence type="ECO:0000256" key="1">
    <source>
        <dbReference type="ARBA" id="ARBA00022679"/>
    </source>
</evidence>
<dbReference type="Pfam" id="PF04263">
    <property type="entry name" value="TPK_catalytic"/>
    <property type="match status" value="1"/>
</dbReference>
<dbReference type="GO" id="GO:0016301">
    <property type="term" value="F:kinase activity"/>
    <property type="evidence" value="ECO:0007669"/>
    <property type="project" value="UniProtKB-KW"/>
</dbReference>
<keyword evidence="1" id="KW-0808">Transferase</keyword>
<dbReference type="GO" id="GO:0004788">
    <property type="term" value="F:thiamine diphosphokinase activity"/>
    <property type="evidence" value="ECO:0007669"/>
    <property type="project" value="UniProtKB-UniRule"/>
</dbReference>
<evidence type="ECO:0000313" key="7">
    <source>
        <dbReference type="EMBL" id="ANP35791.1"/>
    </source>
</evidence>
<dbReference type="InterPro" id="IPR036759">
    <property type="entry name" value="TPK_catalytic_sf"/>
</dbReference>
<accession>A0A1B0ZNV3</accession>
<feature type="domain" description="Thiamin pyrophosphokinase catalytic" evidence="6">
    <location>
        <begin position="27"/>
        <end position="121"/>
    </location>
</feature>
<evidence type="ECO:0000313" key="8">
    <source>
        <dbReference type="Proteomes" id="UP000092565"/>
    </source>
</evidence>
<dbReference type="GO" id="GO:0006772">
    <property type="term" value="P:thiamine metabolic process"/>
    <property type="evidence" value="ECO:0007669"/>
    <property type="project" value="UniProtKB-UniRule"/>
</dbReference>
<name>A0A1B0ZNV3_9RHOB</name>
<dbReference type="GO" id="GO:0030975">
    <property type="term" value="F:thiamine binding"/>
    <property type="evidence" value="ECO:0007669"/>
    <property type="project" value="InterPro"/>
</dbReference>
<evidence type="ECO:0000259" key="6">
    <source>
        <dbReference type="Pfam" id="PF04263"/>
    </source>
</evidence>
<dbReference type="GO" id="GO:0009229">
    <property type="term" value="P:thiamine diphosphate biosynthetic process"/>
    <property type="evidence" value="ECO:0007669"/>
    <property type="project" value="InterPro"/>
</dbReference>
<keyword evidence="8" id="KW-1185">Reference proteome</keyword>
<dbReference type="GO" id="GO:0005524">
    <property type="term" value="F:ATP binding"/>
    <property type="evidence" value="ECO:0007669"/>
    <property type="project" value="UniProtKB-KW"/>
</dbReference>
<proteinExistence type="predicted"/>
<evidence type="ECO:0000256" key="2">
    <source>
        <dbReference type="ARBA" id="ARBA00022741"/>
    </source>
</evidence>
<evidence type="ECO:0000256" key="3">
    <source>
        <dbReference type="ARBA" id="ARBA00022777"/>
    </source>
</evidence>
<dbReference type="InterPro" id="IPR053149">
    <property type="entry name" value="TPK"/>
</dbReference>
<keyword evidence="4" id="KW-0067">ATP-binding</keyword>
<dbReference type="CDD" id="cd07995">
    <property type="entry name" value="TPK"/>
    <property type="match status" value="1"/>
</dbReference>
<dbReference type="SUPFAM" id="SSF63862">
    <property type="entry name" value="Thiamin pyrophosphokinase, substrate-binding domain"/>
    <property type="match status" value="1"/>
</dbReference>
<dbReference type="PANTHER" id="PTHR41299:SF1">
    <property type="entry name" value="THIAMINE PYROPHOSPHOKINASE"/>
    <property type="match status" value="1"/>
</dbReference>
<dbReference type="InterPro" id="IPR007371">
    <property type="entry name" value="TPK_catalytic"/>
</dbReference>
<dbReference type="Proteomes" id="UP000092565">
    <property type="component" value="Chromosome"/>
</dbReference>
<sequence length="223" mass="23427">MNKLIVDEMTPVTLVGGGHLGLEDLNEALRHAPVLVAADGGAGAALEQGHVPEAVIGDFDSLPEAVQNRLPAENLFHLPEQDTTDFDKALRSIRAPVVLGAGFLGARVDHQLAAFHTLIQPGRSPCILIGATELVFHVTRRIALPMAAGDVVSLFPMQPVTGRSGGLVWPIEGLQMCPTSRIGTSNRAVGPVWIEADGPGLLGIVPRHYLAALMQAIASPAPC</sequence>
<organism evidence="7 8">
    <name type="scientific">Phaeobacter gallaeciensis</name>
    <dbReference type="NCBI Taxonomy" id="60890"/>
    <lineage>
        <taxon>Bacteria</taxon>
        <taxon>Pseudomonadati</taxon>
        <taxon>Pseudomonadota</taxon>
        <taxon>Alphaproteobacteria</taxon>
        <taxon>Rhodobacterales</taxon>
        <taxon>Roseobacteraceae</taxon>
        <taxon>Phaeobacter</taxon>
    </lineage>
</organism>
<evidence type="ECO:0000256" key="5">
    <source>
        <dbReference type="NCBIfam" id="TIGR01378"/>
    </source>
</evidence>
<keyword evidence="3 7" id="KW-0418">Kinase</keyword>
<dbReference type="PATRIC" id="fig|60890.4.peg.847"/>
<dbReference type="OrthoDB" id="7057856at2"/>
<dbReference type="EC" id="2.7.6.2" evidence="5"/>
<protein>
    <recommendedName>
        <fullName evidence="5">Thiamine diphosphokinase</fullName>
        <ecNumber evidence="5">2.7.6.2</ecNumber>
    </recommendedName>
</protein>
<evidence type="ECO:0000256" key="4">
    <source>
        <dbReference type="ARBA" id="ARBA00022840"/>
    </source>
</evidence>